<dbReference type="InterPro" id="IPR001307">
    <property type="entry name" value="Thiosulphate_STrfase_CS"/>
</dbReference>
<evidence type="ECO:0000259" key="4">
    <source>
        <dbReference type="PROSITE" id="PS50206"/>
    </source>
</evidence>
<dbReference type="PANTHER" id="PTHR43855:SF1">
    <property type="entry name" value="THIOSULFATE SULFURTRANSFERASE"/>
    <property type="match status" value="1"/>
</dbReference>
<feature type="signal peptide" evidence="3">
    <location>
        <begin position="1"/>
        <end position="31"/>
    </location>
</feature>
<dbReference type="InterPro" id="IPR051126">
    <property type="entry name" value="Thiosulfate_sulfurtransferase"/>
</dbReference>
<dbReference type="SMART" id="SM00450">
    <property type="entry name" value="RHOD"/>
    <property type="match status" value="2"/>
</dbReference>
<evidence type="ECO:0000313" key="6">
    <source>
        <dbReference type="Proteomes" id="UP000305131"/>
    </source>
</evidence>
<feature type="chain" id="PRO_5025338591" description="Sulfurtransferase" evidence="3">
    <location>
        <begin position="32"/>
        <end position="321"/>
    </location>
</feature>
<accession>A0A6C1KIW7</accession>
<evidence type="ECO:0000256" key="1">
    <source>
        <dbReference type="ARBA" id="ARBA00022737"/>
    </source>
</evidence>
<dbReference type="PROSITE" id="PS50206">
    <property type="entry name" value="RHODANESE_3"/>
    <property type="match status" value="2"/>
</dbReference>
<dbReference type="OrthoDB" id="9781034at2"/>
<evidence type="ECO:0000256" key="2">
    <source>
        <dbReference type="RuleBase" id="RU000507"/>
    </source>
</evidence>
<dbReference type="Proteomes" id="UP000305131">
    <property type="component" value="Unassembled WGS sequence"/>
</dbReference>
<dbReference type="RefSeq" id="WP_138399410.1">
    <property type="nucleotide sequence ID" value="NZ_JBAFVI010000002.1"/>
</dbReference>
<dbReference type="EMBL" id="VAUP01000022">
    <property type="protein sequence ID" value="TLX43054.1"/>
    <property type="molecule type" value="Genomic_DNA"/>
</dbReference>
<dbReference type="PROSITE" id="PS00683">
    <property type="entry name" value="RHODANESE_2"/>
    <property type="match status" value="1"/>
</dbReference>
<organism evidence="5 6">
    <name type="scientific">Xanthobacter autotrophicus</name>
    <dbReference type="NCBI Taxonomy" id="280"/>
    <lineage>
        <taxon>Bacteria</taxon>
        <taxon>Pseudomonadati</taxon>
        <taxon>Pseudomonadota</taxon>
        <taxon>Alphaproteobacteria</taxon>
        <taxon>Hyphomicrobiales</taxon>
        <taxon>Xanthobacteraceae</taxon>
        <taxon>Xanthobacter</taxon>
    </lineage>
</organism>
<dbReference type="CDD" id="cd01448">
    <property type="entry name" value="TST_Repeat_1"/>
    <property type="match status" value="1"/>
</dbReference>
<name>A0A6C1KIW7_XANAU</name>
<dbReference type="GeneID" id="95773869"/>
<evidence type="ECO:0000256" key="3">
    <source>
        <dbReference type="SAM" id="SignalP"/>
    </source>
</evidence>
<dbReference type="PANTHER" id="PTHR43855">
    <property type="entry name" value="THIOSULFATE SULFURTRANSFERASE"/>
    <property type="match status" value="1"/>
</dbReference>
<protein>
    <recommendedName>
        <fullName evidence="2">Sulfurtransferase</fullName>
    </recommendedName>
</protein>
<dbReference type="Gene3D" id="3.40.250.10">
    <property type="entry name" value="Rhodanese-like domain"/>
    <property type="match status" value="2"/>
</dbReference>
<keyword evidence="3" id="KW-0732">Signal</keyword>
<comment type="caution">
    <text evidence="5">The sequence shown here is derived from an EMBL/GenBank/DDBJ whole genome shotgun (WGS) entry which is preliminary data.</text>
</comment>
<dbReference type="InterPro" id="IPR001763">
    <property type="entry name" value="Rhodanese-like_dom"/>
</dbReference>
<keyword evidence="1" id="KW-0677">Repeat</keyword>
<reference evidence="5 6" key="1">
    <citation type="submission" date="2019-05" db="EMBL/GenBank/DDBJ databases">
        <authorList>
            <person name="Zhou X."/>
        </authorList>
    </citation>
    <scope>NUCLEOTIDE SEQUENCE [LARGE SCALE GENOMIC DNA]</scope>
    <source>
        <strain evidence="5 6">DSM 432</strain>
    </source>
</reference>
<gene>
    <name evidence="5" type="ORF">FBQ73_10435</name>
</gene>
<feature type="domain" description="Rhodanese" evidence="4">
    <location>
        <begin position="52"/>
        <end position="160"/>
    </location>
</feature>
<dbReference type="AlphaFoldDB" id="A0A6C1KIW7"/>
<dbReference type="GO" id="GO:0004792">
    <property type="term" value="F:thiosulfate-cyanide sulfurtransferase activity"/>
    <property type="evidence" value="ECO:0007669"/>
    <property type="project" value="InterPro"/>
</dbReference>
<dbReference type="InterPro" id="IPR036873">
    <property type="entry name" value="Rhodanese-like_dom_sf"/>
</dbReference>
<feature type="domain" description="Rhodanese" evidence="4">
    <location>
        <begin position="192"/>
        <end position="311"/>
    </location>
</feature>
<dbReference type="SUPFAM" id="SSF52821">
    <property type="entry name" value="Rhodanese/Cell cycle control phosphatase"/>
    <property type="match status" value="2"/>
</dbReference>
<dbReference type="Pfam" id="PF00581">
    <property type="entry name" value="Rhodanese"/>
    <property type="match status" value="2"/>
</dbReference>
<evidence type="ECO:0000313" key="5">
    <source>
        <dbReference type="EMBL" id="TLX43054.1"/>
    </source>
</evidence>
<keyword evidence="2 5" id="KW-0808">Transferase</keyword>
<dbReference type="PROSITE" id="PS00380">
    <property type="entry name" value="RHODANESE_1"/>
    <property type="match status" value="1"/>
</dbReference>
<dbReference type="CDD" id="cd01449">
    <property type="entry name" value="TST_Repeat_2"/>
    <property type="match status" value="1"/>
</dbReference>
<proteinExistence type="predicted"/>
<sequence>MTFISSLRRAVTGGIVVAAFSTGALSTGASAQQGAPAPGPLVEAEWLAKNLDNPKVRVFEVSVDPGLYERGHIPGAVNLNWHTDLVDTVKRDIVSKEKFEALLEKAGVTKDTTIVLYGDNNNWFAAWGGWVFDIYGLGDQVKLLDGGRKYWEKLALPLDTKTPSPTVSDLTLSGPKTELRARLSDVLAAADGKNGTVVVDIRSPDEYSGKLFAPEGSKELSIRAGHVPGAKNVTWSKAVDPETGKFKSKDELKKLYADAGVDGSRPIIVYCRIGERSSHTWYALSRILGYQVKNYDGSWTEYGNSVGVPIANLSGTVWQGR</sequence>